<proteinExistence type="predicted"/>
<dbReference type="Pfam" id="PF05635">
    <property type="entry name" value="23S_rRNA_IVP"/>
    <property type="match status" value="1"/>
</dbReference>
<dbReference type="Proteomes" id="UP000229497">
    <property type="component" value="Unassembled WGS sequence"/>
</dbReference>
<dbReference type="InterPro" id="IPR036583">
    <property type="entry name" value="23S_rRNA_IVS_sf"/>
</dbReference>
<organism evidence="1 2">
    <name type="scientific">Candidatus Roizmanbacteria bacterium CG11_big_fil_rev_8_21_14_0_20_37_16</name>
    <dbReference type="NCBI Taxonomy" id="1974857"/>
    <lineage>
        <taxon>Bacteria</taxon>
        <taxon>Candidatus Roizmaniibacteriota</taxon>
    </lineage>
</organism>
<accession>A0A2H0KJC7</accession>
<dbReference type="AlphaFoldDB" id="A0A2H0KJC7"/>
<dbReference type="InterPro" id="IPR012657">
    <property type="entry name" value="23S_rRNA-intervening_sequence"/>
</dbReference>
<dbReference type="EMBL" id="PCVK01000113">
    <property type="protein sequence ID" value="PIQ71349.1"/>
    <property type="molecule type" value="Genomic_DNA"/>
</dbReference>
<dbReference type="NCBIfam" id="TIGR02436">
    <property type="entry name" value="four helix bundle protein"/>
    <property type="match status" value="1"/>
</dbReference>
<evidence type="ECO:0000313" key="2">
    <source>
        <dbReference type="Proteomes" id="UP000229497"/>
    </source>
</evidence>
<reference evidence="1 2" key="1">
    <citation type="submission" date="2017-09" db="EMBL/GenBank/DDBJ databases">
        <title>Depth-based differentiation of microbial function through sediment-hosted aquifers and enrichment of novel symbionts in the deep terrestrial subsurface.</title>
        <authorList>
            <person name="Probst A.J."/>
            <person name="Ladd B."/>
            <person name="Jarett J.K."/>
            <person name="Geller-Mcgrath D.E."/>
            <person name="Sieber C.M."/>
            <person name="Emerson J.B."/>
            <person name="Anantharaman K."/>
            <person name="Thomas B.C."/>
            <person name="Malmstrom R."/>
            <person name="Stieglmeier M."/>
            <person name="Klingl A."/>
            <person name="Woyke T."/>
            <person name="Ryan C.M."/>
            <person name="Banfield J.F."/>
        </authorList>
    </citation>
    <scope>NUCLEOTIDE SEQUENCE [LARGE SCALE GENOMIC DNA]</scope>
    <source>
        <strain evidence="1">CG11_big_fil_rev_8_21_14_0_20_37_16</strain>
    </source>
</reference>
<comment type="caution">
    <text evidence="1">The sequence shown here is derived from an EMBL/GenBank/DDBJ whole genome shotgun (WGS) entry which is preliminary data.</text>
</comment>
<dbReference type="PANTHER" id="PTHR38471:SF2">
    <property type="entry name" value="FOUR HELIX BUNDLE PROTEIN"/>
    <property type="match status" value="1"/>
</dbReference>
<dbReference type="PIRSF" id="PIRSF035652">
    <property type="entry name" value="CHP02436"/>
    <property type="match status" value="1"/>
</dbReference>
<sequence>MELKKYDLEERIFILGKKVLMLCRKLPENTISRPLISQLVRSATSIGANYMEGNGAVSKKDLINKISIARKEAKETLYWVRLLAFLFVEKSNEFQLISQETQELVYIFSAIIKKIQTQIEFEFGA</sequence>
<dbReference type="Gene3D" id="1.20.1440.60">
    <property type="entry name" value="23S rRNA-intervening sequence"/>
    <property type="match status" value="1"/>
</dbReference>
<name>A0A2H0KJC7_9BACT</name>
<evidence type="ECO:0000313" key="1">
    <source>
        <dbReference type="EMBL" id="PIQ71349.1"/>
    </source>
</evidence>
<protein>
    <submittedName>
        <fullName evidence="1">Four helix bundle protein</fullName>
    </submittedName>
</protein>
<dbReference type="PANTHER" id="PTHR38471">
    <property type="entry name" value="FOUR HELIX BUNDLE PROTEIN"/>
    <property type="match status" value="1"/>
</dbReference>
<dbReference type="SUPFAM" id="SSF158446">
    <property type="entry name" value="IVS-encoded protein-like"/>
    <property type="match status" value="1"/>
</dbReference>
<gene>
    <name evidence="1" type="ORF">COV87_03950</name>
</gene>